<accession>A0A7W8M758</accession>
<comment type="caution">
    <text evidence="1">The sequence shown here is derived from an EMBL/GenBank/DDBJ whole genome shotgun (WGS) entry which is preliminary data.</text>
</comment>
<dbReference type="Gene3D" id="3.40.50.300">
    <property type="entry name" value="P-loop containing nucleotide triphosphate hydrolases"/>
    <property type="match status" value="1"/>
</dbReference>
<protein>
    <submittedName>
        <fullName evidence="1">Cytidylate kinase</fullName>
    </submittedName>
</protein>
<sequence>MKNYVITIARGFGSGGKDIGTRLGKELGIPCYERQILTMASDQSGIDESVFVETDEKLRGRYLTTFLRRMPPTSNVLEPMEKDFTSDVNVFNIQAEIIRTLAKTESCIIIGKCADDILRDYDNVISVYIEAPRAACVKSIMEKMHVSEKRANYLIQSTDKYRAKYYRYYTSGKDWTNPINYDMVLNSDRVGREKCVQVIKDYIKIKFGE</sequence>
<reference evidence="1 2" key="1">
    <citation type="submission" date="2020-08" db="EMBL/GenBank/DDBJ databases">
        <title>Genomic Encyclopedia of Type Strains, Phase IV (KMG-IV): sequencing the most valuable type-strain genomes for metagenomic binning, comparative biology and taxonomic classification.</title>
        <authorList>
            <person name="Goeker M."/>
        </authorList>
    </citation>
    <scope>NUCLEOTIDE SEQUENCE [LARGE SCALE GENOMIC DNA]</scope>
    <source>
        <strain evidence="1 2">DSM 106146</strain>
    </source>
</reference>
<organism evidence="1 2">
    <name type="scientific">Catenibacillus scindens</name>
    <dbReference type="NCBI Taxonomy" id="673271"/>
    <lineage>
        <taxon>Bacteria</taxon>
        <taxon>Bacillati</taxon>
        <taxon>Bacillota</taxon>
        <taxon>Clostridia</taxon>
        <taxon>Lachnospirales</taxon>
        <taxon>Lachnospiraceae</taxon>
        <taxon>Catenibacillus</taxon>
    </lineage>
</organism>
<dbReference type="AlphaFoldDB" id="A0A7W8M758"/>
<dbReference type="RefSeq" id="WP_183776364.1">
    <property type="nucleotide sequence ID" value="NZ_CAWVEG010000150.1"/>
</dbReference>
<gene>
    <name evidence="1" type="ORF">HNP82_003252</name>
</gene>
<dbReference type="Proteomes" id="UP000543642">
    <property type="component" value="Unassembled WGS sequence"/>
</dbReference>
<proteinExistence type="predicted"/>
<keyword evidence="1" id="KW-0808">Transferase</keyword>
<evidence type="ECO:0000313" key="2">
    <source>
        <dbReference type="Proteomes" id="UP000543642"/>
    </source>
</evidence>
<dbReference type="EMBL" id="JACHFW010000019">
    <property type="protein sequence ID" value="MBB5266096.1"/>
    <property type="molecule type" value="Genomic_DNA"/>
</dbReference>
<dbReference type="GO" id="GO:0016301">
    <property type="term" value="F:kinase activity"/>
    <property type="evidence" value="ECO:0007669"/>
    <property type="project" value="UniProtKB-KW"/>
</dbReference>
<keyword evidence="2" id="KW-1185">Reference proteome</keyword>
<dbReference type="Pfam" id="PF13189">
    <property type="entry name" value="Cytidylate_kin2"/>
    <property type="match status" value="1"/>
</dbReference>
<evidence type="ECO:0000313" key="1">
    <source>
        <dbReference type="EMBL" id="MBB5266096.1"/>
    </source>
</evidence>
<name>A0A7W8M758_9FIRM</name>
<dbReference type="InterPro" id="IPR027417">
    <property type="entry name" value="P-loop_NTPase"/>
</dbReference>
<keyword evidence="1" id="KW-0418">Kinase</keyword>